<reference evidence="2 3" key="1">
    <citation type="submission" date="2019-06" db="EMBL/GenBank/DDBJ databases">
        <title>Genome Sequence of the Brown Rot Fungal Pathogen Monilinia fructicola.</title>
        <authorList>
            <person name="De Miccolis Angelini R.M."/>
            <person name="Landi L."/>
            <person name="Abate D."/>
            <person name="Pollastro S."/>
            <person name="Romanazzi G."/>
            <person name="Faretra F."/>
        </authorList>
    </citation>
    <scope>NUCLEOTIDE SEQUENCE [LARGE SCALE GENOMIC DNA]</scope>
    <source>
        <strain evidence="2 3">Mfrc123</strain>
    </source>
</reference>
<comment type="caution">
    <text evidence="2">The sequence shown here is derived from an EMBL/GenBank/DDBJ whole genome shotgun (WGS) entry which is preliminary data.</text>
</comment>
<evidence type="ECO:0000313" key="2">
    <source>
        <dbReference type="EMBL" id="KAA8571774.1"/>
    </source>
</evidence>
<sequence>MLDRYRDEEDNDFFGDGEATIKVAKKRNALSVLPEKPTETEEDFEQDLQLPSDGALKLTTRSLDSYAMSPSIASSMTAESEDEGLDGLVLPSGPLNFDDILKRRQQNDWPERRVEIGDGDVFDSKKLTLNRNIKVTVAKQQSPTRPKPSVFTNLHK</sequence>
<evidence type="ECO:0000256" key="1">
    <source>
        <dbReference type="SAM" id="MobiDB-lite"/>
    </source>
</evidence>
<dbReference type="GO" id="GO:0044732">
    <property type="term" value="C:mitotic spindle pole body"/>
    <property type="evidence" value="ECO:0007669"/>
    <property type="project" value="TreeGrafter"/>
</dbReference>
<keyword evidence="3" id="KW-1185">Reference proteome</keyword>
<accession>A0A5M9JQK5</accession>
<proteinExistence type="predicted"/>
<dbReference type="PANTHER" id="PTHR35140:SF1">
    <property type="entry name" value="MITOTIC CHECK POINT PROTEIN BFA1"/>
    <property type="match status" value="1"/>
</dbReference>
<name>A0A5M9JQK5_MONFR</name>
<dbReference type="AlphaFoldDB" id="A0A5M9JQK5"/>
<dbReference type="GO" id="GO:0005096">
    <property type="term" value="F:GTPase activator activity"/>
    <property type="evidence" value="ECO:0007669"/>
    <property type="project" value="InterPro"/>
</dbReference>
<dbReference type="Proteomes" id="UP000322873">
    <property type="component" value="Unassembled WGS sequence"/>
</dbReference>
<dbReference type="GO" id="GO:0031578">
    <property type="term" value="P:mitotic spindle orientation checkpoint signaling"/>
    <property type="evidence" value="ECO:0007669"/>
    <property type="project" value="TreeGrafter"/>
</dbReference>
<organism evidence="2 3">
    <name type="scientific">Monilinia fructicola</name>
    <name type="common">Brown rot fungus</name>
    <name type="synonym">Ciboria fructicola</name>
    <dbReference type="NCBI Taxonomy" id="38448"/>
    <lineage>
        <taxon>Eukaryota</taxon>
        <taxon>Fungi</taxon>
        <taxon>Dikarya</taxon>
        <taxon>Ascomycota</taxon>
        <taxon>Pezizomycotina</taxon>
        <taxon>Leotiomycetes</taxon>
        <taxon>Helotiales</taxon>
        <taxon>Sclerotiniaceae</taxon>
        <taxon>Monilinia</taxon>
    </lineage>
</organism>
<feature type="region of interest" description="Disordered" evidence="1">
    <location>
        <begin position="137"/>
        <end position="156"/>
    </location>
</feature>
<evidence type="ECO:0000313" key="3">
    <source>
        <dbReference type="Proteomes" id="UP000322873"/>
    </source>
</evidence>
<dbReference type="VEuPathDB" id="FungiDB:MFRU_035g00230"/>
<dbReference type="EMBL" id="VICG01000005">
    <property type="protein sequence ID" value="KAA8571774.1"/>
    <property type="molecule type" value="Genomic_DNA"/>
</dbReference>
<dbReference type="InterPro" id="IPR034586">
    <property type="entry name" value="Bfa1/Byr4"/>
</dbReference>
<gene>
    <name evidence="2" type="ORF">EYC84_001744</name>
</gene>
<protein>
    <submittedName>
        <fullName evidence="2">Uncharacterized protein</fullName>
    </submittedName>
</protein>
<dbReference type="GO" id="GO:1990334">
    <property type="term" value="C:Bfa1-Bub2 complex"/>
    <property type="evidence" value="ECO:0007669"/>
    <property type="project" value="InterPro"/>
</dbReference>
<dbReference type="PANTHER" id="PTHR35140">
    <property type="entry name" value="MITOTIC CHECK POINT PROTEIN BFA1"/>
    <property type="match status" value="1"/>
</dbReference>